<reference evidence="5 6" key="1">
    <citation type="submission" date="2023-03" db="EMBL/GenBank/DDBJ databases">
        <title>Draft genome sequence of Thalassotalea insulae KCTC 62186T.</title>
        <authorList>
            <person name="Sawabe T."/>
        </authorList>
    </citation>
    <scope>NUCLEOTIDE SEQUENCE [LARGE SCALE GENOMIC DNA]</scope>
    <source>
        <strain evidence="5 6">KCTC 62186</strain>
    </source>
</reference>
<evidence type="ECO:0000256" key="3">
    <source>
        <dbReference type="ARBA" id="ARBA00022801"/>
    </source>
</evidence>
<evidence type="ECO:0000256" key="1">
    <source>
        <dbReference type="ARBA" id="ARBA00022670"/>
    </source>
</evidence>
<comment type="caution">
    <text evidence="5">The sequence shown here is derived from an EMBL/GenBank/DDBJ whole genome shotgun (WGS) entry which is preliminary data.</text>
</comment>
<accession>A0ABQ6GUY7</accession>
<dbReference type="PANTHER" id="PTHR11010:SF38">
    <property type="entry name" value="LYSOSOMAL PRO-X CARBOXYPEPTIDASE"/>
    <property type="match status" value="1"/>
</dbReference>
<dbReference type="EMBL" id="BSST01000001">
    <property type="protein sequence ID" value="GLX79748.1"/>
    <property type="molecule type" value="Genomic_DNA"/>
</dbReference>
<dbReference type="PANTHER" id="PTHR11010">
    <property type="entry name" value="PROTEASE S28 PRO-X CARBOXYPEPTIDASE-RELATED"/>
    <property type="match status" value="1"/>
</dbReference>
<keyword evidence="3" id="KW-0378">Hydrolase</keyword>
<evidence type="ECO:0000313" key="6">
    <source>
        <dbReference type="Proteomes" id="UP001157186"/>
    </source>
</evidence>
<dbReference type="SUPFAM" id="SSF53474">
    <property type="entry name" value="alpha/beta-Hydrolases"/>
    <property type="match status" value="1"/>
</dbReference>
<feature type="chain" id="PRO_5045042925" evidence="4">
    <location>
        <begin position="26"/>
        <end position="450"/>
    </location>
</feature>
<dbReference type="Pfam" id="PF05576">
    <property type="entry name" value="Peptidase_S37"/>
    <property type="match status" value="1"/>
</dbReference>
<dbReference type="Gene3D" id="3.40.50.1820">
    <property type="entry name" value="alpha/beta hydrolase"/>
    <property type="match status" value="1"/>
</dbReference>
<organism evidence="5 6">
    <name type="scientific">Thalassotalea insulae</name>
    <dbReference type="NCBI Taxonomy" id="2056778"/>
    <lineage>
        <taxon>Bacteria</taxon>
        <taxon>Pseudomonadati</taxon>
        <taxon>Pseudomonadota</taxon>
        <taxon>Gammaproteobacteria</taxon>
        <taxon>Alteromonadales</taxon>
        <taxon>Colwelliaceae</taxon>
        <taxon>Thalassotalea</taxon>
    </lineage>
</organism>
<sequence>MMKLMPPMKQLSAFVLIVSALFLLNGCNDSKSKNTSTVITEPKLTMLQKLQQISGAEVEQKQSPIDGYDYYYLLLQQPINHDSPALGTFKQHIRLLLKDNQRPAVLNTKGYGLPGEQQLRLTELTTELDANQIEVEHRYFKGSTPENPDWQYLTIEQAAADHNRIIELLSPLLGHKWLATGKSKGGMTATYLKRFYPQAVSGVVAYVAPLSLALWDERFIDYSLSVIKEECSDKYKQFQRKALLRLDEIQEQVQDWATEKNYTTESHGYDLSDRLQAEIALSWIERSSYFQDMECDTIPGPEDDTQVYVEYLYKGSGFVFLVDEGLIGWLPYHMQAAKELGNFAVPLSHIEDLLTFDVTDFKLNLLGQPMPEFHPEVMQDIYDWAQTEASELIMIYGEQDIFTAGAYPITTDPSRDTQLHIEPGLHNISITDLPEAAQSNIYSAITRWLQ</sequence>
<gene>
    <name evidence="5" type="ORF">tinsulaeT_30880</name>
</gene>
<evidence type="ECO:0000313" key="5">
    <source>
        <dbReference type="EMBL" id="GLX79748.1"/>
    </source>
</evidence>
<dbReference type="GO" id="GO:0004177">
    <property type="term" value="F:aminopeptidase activity"/>
    <property type="evidence" value="ECO:0007669"/>
    <property type="project" value="UniProtKB-KW"/>
</dbReference>
<keyword evidence="6" id="KW-1185">Reference proteome</keyword>
<dbReference type="InterPro" id="IPR008761">
    <property type="entry name" value="Peptidase_S37"/>
</dbReference>
<keyword evidence="1" id="KW-0645">Protease</keyword>
<proteinExistence type="predicted"/>
<evidence type="ECO:0000256" key="2">
    <source>
        <dbReference type="ARBA" id="ARBA00022729"/>
    </source>
</evidence>
<protein>
    <submittedName>
        <fullName evidence="5">Tripeptidyl aminopeptidase</fullName>
    </submittedName>
</protein>
<evidence type="ECO:0000256" key="4">
    <source>
        <dbReference type="SAM" id="SignalP"/>
    </source>
</evidence>
<dbReference type="Proteomes" id="UP001157186">
    <property type="component" value="Unassembled WGS sequence"/>
</dbReference>
<name>A0ABQ6GUY7_9GAMM</name>
<feature type="signal peptide" evidence="4">
    <location>
        <begin position="1"/>
        <end position="25"/>
    </location>
</feature>
<dbReference type="InterPro" id="IPR029058">
    <property type="entry name" value="AB_hydrolase_fold"/>
</dbReference>
<keyword evidence="2 4" id="KW-0732">Signal</keyword>
<keyword evidence="5" id="KW-0031">Aminopeptidase</keyword>
<dbReference type="RefSeq" id="WP_284245678.1">
    <property type="nucleotide sequence ID" value="NZ_BSST01000001.1"/>
</dbReference>